<feature type="region of interest" description="Disordered" evidence="1">
    <location>
        <begin position="39"/>
        <end position="70"/>
    </location>
</feature>
<comment type="caution">
    <text evidence="2">The sequence shown here is derived from an EMBL/GenBank/DDBJ whole genome shotgun (WGS) entry which is preliminary data.</text>
</comment>
<protein>
    <submittedName>
        <fullName evidence="2">Uncharacterized protein</fullName>
    </submittedName>
</protein>
<dbReference type="Proteomes" id="UP001447188">
    <property type="component" value="Unassembled WGS sequence"/>
</dbReference>
<evidence type="ECO:0000256" key="1">
    <source>
        <dbReference type="SAM" id="MobiDB-lite"/>
    </source>
</evidence>
<accession>A0ABR3GG79</accession>
<evidence type="ECO:0000313" key="2">
    <source>
        <dbReference type="EMBL" id="KAL0634920.1"/>
    </source>
</evidence>
<evidence type="ECO:0000313" key="3">
    <source>
        <dbReference type="Proteomes" id="UP001447188"/>
    </source>
</evidence>
<name>A0ABR3GG79_9PEZI</name>
<organism evidence="2 3">
    <name type="scientific">Discina gigas</name>
    <dbReference type="NCBI Taxonomy" id="1032678"/>
    <lineage>
        <taxon>Eukaryota</taxon>
        <taxon>Fungi</taxon>
        <taxon>Dikarya</taxon>
        <taxon>Ascomycota</taxon>
        <taxon>Pezizomycotina</taxon>
        <taxon>Pezizomycetes</taxon>
        <taxon>Pezizales</taxon>
        <taxon>Discinaceae</taxon>
        <taxon>Discina</taxon>
    </lineage>
</organism>
<keyword evidence="3" id="KW-1185">Reference proteome</keyword>
<reference evidence="2 3" key="1">
    <citation type="submission" date="2024-02" db="EMBL/GenBank/DDBJ databases">
        <title>Discinaceae phylogenomics.</title>
        <authorList>
            <person name="Dirks A.C."/>
            <person name="James T.Y."/>
        </authorList>
    </citation>
    <scope>NUCLEOTIDE SEQUENCE [LARGE SCALE GENOMIC DNA]</scope>
    <source>
        <strain evidence="2 3">ACD0624</strain>
    </source>
</reference>
<feature type="compositionally biased region" description="Low complexity" evidence="1">
    <location>
        <begin position="50"/>
        <end position="62"/>
    </location>
</feature>
<sequence length="217" mass="24006">MDSETTHLKIEASGYRSGPEIIIPLQMNSQPATNTRTIQAAPPPTDWGGTRLTQTTPHTTRYPTPPLLGGPRLARWPGPHTGGQTRLEWELAHLTANDGFPVSEAGLYTNQDPTAVVIPREVRISRWLEALPRRPSMLRRNTDGGRRRAPHANPRYAAAGVPVSETVSDGVVSWEGLTVPRKRKQDVVKRFGARFVRKIKEIVKGGERGNVASWRST</sequence>
<dbReference type="EMBL" id="JBBBZM010000081">
    <property type="protein sequence ID" value="KAL0634920.1"/>
    <property type="molecule type" value="Genomic_DNA"/>
</dbReference>
<gene>
    <name evidence="2" type="ORF">Q9L58_006114</name>
</gene>
<proteinExistence type="predicted"/>